<proteinExistence type="predicted"/>
<sequence>TGNFFSIGRCAILFMRVIHSSERAGAELACRPARVVWLTGIFFKGRCAIFSRGSFVSRNVRMRSWRADLQGLFGLRDFFKGRCAIFVHGLFVFRNGRMRSGIPPGNEELFFGIFQGKEPAHVPHRRRASERKIPGQAQALIHIRFQVQHFYEEAHPF</sequence>
<evidence type="ECO:0000313" key="1">
    <source>
        <dbReference type="EMBL" id="EIC02416.1"/>
    </source>
</evidence>
<accession>H7EIV9</accession>
<organism evidence="1 2">
    <name type="scientific">Treponema saccharophilum DSM 2985</name>
    <dbReference type="NCBI Taxonomy" id="907348"/>
    <lineage>
        <taxon>Bacteria</taxon>
        <taxon>Pseudomonadati</taxon>
        <taxon>Spirochaetota</taxon>
        <taxon>Spirochaetia</taxon>
        <taxon>Spirochaetales</taxon>
        <taxon>Treponemataceae</taxon>
        <taxon>Treponema</taxon>
    </lineage>
</organism>
<comment type="caution">
    <text evidence="1">The sequence shown here is derived from an EMBL/GenBank/DDBJ whole genome shotgun (WGS) entry which is preliminary data.</text>
</comment>
<keyword evidence="2" id="KW-1185">Reference proteome</keyword>
<reference evidence="1 2" key="1">
    <citation type="submission" date="2011-09" db="EMBL/GenBank/DDBJ databases">
        <title>The draft genome of Treponema saccharophilum DSM 2985.</title>
        <authorList>
            <consortium name="US DOE Joint Genome Institute (JGI-PGF)"/>
            <person name="Lucas S."/>
            <person name="Copeland A."/>
            <person name="Lapidus A."/>
            <person name="Glavina del Rio T."/>
            <person name="Dalin E."/>
            <person name="Tice H."/>
            <person name="Bruce D."/>
            <person name="Goodwin L."/>
            <person name="Pitluck S."/>
            <person name="Peters L."/>
            <person name="Kyrpides N."/>
            <person name="Mavromatis K."/>
            <person name="Ivanova N."/>
            <person name="Markowitz V."/>
            <person name="Cheng J.-F."/>
            <person name="Hugenholtz P."/>
            <person name="Woyke T."/>
            <person name="Wu D."/>
            <person name="Gronow S."/>
            <person name="Wellnitz S."/>
            <person name="Brambilla E."/>
            <person name="Klenk H.-P."/>
            <person name="Eisen J.A."/>
        </authorList>
    </citation>
    <scope>NUCLEOTIDE SEQUENCE [LARGE SCALE GENOMIC DNA]</scope>
    <source>
        <strain evidence="1 2">DSM 2985</strain>
    </source>
</reference>
<gene>
    <name evidence="1" type="ORF">TresaDRAFT_2058</name>
</gene>
<dbReference type="EMBL" id="AGRW01000039">
    <property type="protein sequence ID" value="EIC02416.1"/>
    <property type="molecule type" value="Genomic_DNA"/>
</dbReference>
<name>H7EIV9_9SPIR</name>
<dbReference type="AlphaFoldDB" id="H7EIV9"/>
<evidence type="ECO:0000313" key="2">
    <source>
        <dbReference type="Proteomes" id="UP000003571"/>
    </source>
</evidence>
<feature type="non-terminal residue" evidence="1">
    <location>
        <position position="1"/>
    </location>
</feature>
<dbReference type="Proteomes" id="UP000003571">
    <property type="component" value="Unassembled WGS sequence"/>
</dbReference>
<protein>
    <submittedName>
        <fullName evidence="1">Uncharacterized protein</fullName>
    </submittedName>
</protein>